<keyword evidence="10" id="KW-1185">Reference proteome</keyword>
<evidence type="ECO:0000256" key="5">
    <source>
        <dbReference type="ARBA" id="ARBA00022989"/>
    </source>
</evidence>
<evidence type="ECO:0000256" key="6">
    <source>
        <dbReference type="ARBA" id="ARBA00023136"/>
    </source>
</evidence>
<reference evidence="9 10" key="1">
    <citation type="submission" date="2020-11" db="EMBL/GenBank/DDBJ databases">
        <title>Amino acid is mineralized and recycled by bacteria in oceanic microbiome.</title>
        <authorList>
            <person name="Zheng L.Y."/>
        </authorList>
    </citation>
    <scope>NUCLEOTIDE SEQUENCE [LARGE SCALE GENOMIC DNA]</scope>
    <source>
        <strain evidence="9 10">A32-1</strain>
    </source>
</reference>
<evidence type="ECO:0000256" key="4">
    <source>
        <dbReference type="ARBA" id="ARBA00022692"/>
    </source>
</evidence>
<evidence type="ECO:0000313" key="10">
    <source>
        <dbReference type="Proteomes" id="UP000594480"/>
    </source>
</evidence>
<dbReference type="InterPro" id="IPR000515">
    <property type="entry name" value="MetI-like"/>
</dbReference>
<dbReference type="SUPFAM" id="SSF161098">
    <property type="entry name" value="MetI-like"/>
    <property type="match status" value="1"/>
</dbReference>
<dbReference type="CDD" id="cd06261">
    <property type="entry name" value="TM_PBP2"/>
    <property type="match status" value="1"/>
</dbReference>
<keyword evidence="6 7" id="KW-0472">Membrane</keyword>
<dbReference type="Gene3D" id="1.10.3720.10">
    <property type="entry name" value="MetI-like"/>
    <property type="match status" value="1"/>
</dbReference>
<dbReference type="InterPro" id="IPR035906">
    <property type="entry name" value="MetI-like_sf"/>
</dbReference>
<sequence>MNARVTAIGRAVARFAWDNVAVVAIVAAWALWVVIGQVNRVVMPSPASVLADLVGHPDAYLPDLTVSAGLAATGLVLGQLLGIGLAIAAHLSGVVRAAVRPAVLIVRAVPMVAMVPIFARIVGYGTPTVLVVATLVAYFPAFVLVSRGLASASRSKQDLLTVLGASRWTRFRRLDLPAAVPSLLEAFRLSAVGSVVGVLLAEFVVGSSGLGQLFVVSRVSYDMSRSWGAAIVATVLSLAFFGLASAVTRWLEAAYHDGSNGKG</sequence>
<dbReference type="PANTHER" id="PTHR30151">
    <property type="entry name" value="ALKANE SULFONATE ABC TRANSPORTER-RELATED, MEMBRANE SUBUNIT"/>
    <property type="match status" value="1"/>
</dbReference>
<evidence type="ECO:0000313" key="9">
    <source>
        <dbReference type="EMBL" id="QPE03570.1"/>
    </source>
</evidence>
<dbReference type="EMBL" id="CP064760">
    <property type="protein sequence ID" value="QPE03570.1"/>
    <property type="molecule type" value="Genomic_DNA"/>
</dbReference>
<comment type="similarity">
    <text evidence="7">Belongs to the binding-protein-dependent transport system permease family.</text>
</comment>
<dbReference type="KEGG" id="msf:IT882_09460"/>
<feature type="transmembrane region" description="Helical" evidence="7">
    <location>
        <begin position="129"/>
        <end position="150"/>
    </location>
</feature>
<evidence type="ECO:0000259" key="8">
    <source>
        <dbReference type="PROSITE" id="PS50928"/>
    </source>
</evidence>
<feature type="transmembrane region" description="Helical" evidence="7">
    <location>
        <begin position="227"/>
        <end position="247"/>
    </location>
</feature>
<feature type="transmembrane region" description="Helical" evidence="7">
    <location>
        <begin position="104"/>
        <end position="123"/>
    </location>
</feature>
<organism evidence="9 10">
    <name type="scientific">Microbacterium schleiferi</name>
    <dbReference type="NCBI Taxonomy" id="69362"/>
    <lineage>
        <taxon>Bacteria</taxon>
        <taxon>Bacillati</taxon>
        <taxon>Actinomycetota</taxon>
        <taxon>Actinomycetes</taxon>
        <taxon>Micrococcales</taxon>
        <taxon>Microbacteriaceae</taxon>
        <taxon>Microbacterium</taxon>
    </lineage>
</organism>
<dbReference type="AlphaFoldDB" id="A0A7S8MWC0"/>
<protein>
    <submittedName>
        <fullName evidence="9">ABC transporter permease subunit</fullName>
    </submittedName>
</protein>
<keyword evidence="3" id="KW-1003">Cell membrane</keyword>
<evidence type="ECO:0000256" key="1">
    <source>
        <dbReference type="ARBA" id="ARBA00004651"/>
    </source>
</evidence>
<dbReference type="GO" id="GO:0005886">
    <property type="term" value="C:plasma membrane"/>
    <property type="evidence" value="ECO:0007669"/>
    <property type="project" value="UniProtKB-SubCell"/>
</dbReference>
<feature type="domain" description="ABC transmembrane type-1" evidence="8">
    <location>
        <begin position="64"/>
        <end position="248"/>
    </location>
</feature>
<dbReference type="GO" id="GO:0055085">
    <property type="term" value="P:transmembrane transport"/>
    <property type="evidence" value="ECO:0007669"/>
    <property type="project" value="InterPro"/>
</dbReference>
<keyword evidence="4 7" id="KW-0812">Transmembrane</keyword>
<feature type="transmembrane region" description="Helical" evidence="7">
    <location>
        <begin position="191"/>
        <end position="215"/>
    </location>
</feature>
<feature type="transmembrane region" description="Helical" evidence="7">
    <location>
        <begin position="70"/>
        <end position="92"/>
    </location>
</feature>
<name>A0A7S8MWC0_9MICO</name>
<evidence type="ECO:0000256" key="2">
    <source>
        <dbReference type="ARBA" id="ARBA00022448"/>
    </source>
</evidence>
<accession>A0A7S8MWC0</accession>
<feature type="transmembrane region" description="Helical" evidence="7">
    <location>
        <begin position="12"/>
        <end position="35"/>
    </location>
</feature>
<dbReference type="Proteomes" id="UP000594480">
    <property type="component" value="Chromosome"/>
</dbReference>
<dbReference type="RefSeq" id="WP_195691672.1">
    <property type="nucleotide sequence ID" value="NZ_CP064760.1"/>
</dbReference>
<dbReference type="PROSITE" id="PS50928">
    <property type="entry name" value="ABC_TM1"/>
    <property type="match status" value="1"/>
</dbReference>
<keyword evidence="5 7" id="KW-1133">Transmembrane helix</keyword>
<proteinExistence type="inferred from homology"/>
<dbReference type="PANTHER" id="PTHR30151:SF0">
    <property type="entry name" value="ABC TRANSPORTER PERMEASE PROTEIN MJ0413-RELATED"/>
    <property type="match status" value="1"/>
</dbReference>
<keyword evidence="2 7" id="KW-0813">Transport</keyword>
<evidence type="ECO:0000256" key="3">
    <source>
        <dbReference type="ARBA" id="ARBA00022475"/>
    </source>
</evidence>
<gene>
    <name evidence="9" type="ORF">IT882_09460</name>
</gene>
<dbReference type="Pfam" id="PF00528">
    <property type="entry name" value="BPD_transp_1"/>
    <property type="match status" value="1"/>
</dbReference>
<comment type="subcellular location">
    <subcellularLocation>
        <location evidence="1 7">Cell membrane</location>
        <topology evidence="1 7">Multi-pass membrane protein</topology>
    </subcellularLocation>
</comment>
<evidence type="ECO:0000256" key="7">
    <source>
        <dbReference type="RuleBase" id="RU363032"/>
    </source>
</evidence>